<sequence>MLVMKLWYGIEQAVKALLIGLVTVMVAVSLAQVFWRYVFNDPLTWSEELARYLFVWIAYLSAWLTWRHRAHIALDAVTYLRSPVLERVSARLVEVLVLGFCAYTFYANFRLLGLTVDQPSAVLEIPMVWVYAAYNVMTFMICGDILVNWLMGALAVRSGRVQALSRPA</sequence>
<dbReference type="Pfam" id="PF04290">
    <property type="entry name" value="DctQ"/>
    <property type="match status" value="1"/>
</dbReference>
<organism evidence="11 12">
    <name type="scientific">Skermanella cutis</name>
    <dbReference type="NCBI Taxonomy" id="2775420"/>
    <lineage>
        <taxon>Bacteria</taxon>
        <taxon>Pseudomonadati</taxon>
        <taxon>Pseudomonadota</taxon>
        <taxon>Alphaproteobacteria</taxon>
        <taxon>Rhodospirillales</taxon>
        <taxon>Azospirillaceae</taxon>
        <taxon>Skermanella</taxon>
    </lineage>
</organism>
<dbReference type="RefSeq" id="WP_201077786.1">
    <property type="nucleotide sequence ID" value="NZ_CP067420.1"/>
</dbReference>
<keyword evidence="3" id="KW-1003">Cell membrane</keyword>
<keyword evidence="2 9" id="KW-0813">Transport</keyword>
<protein>
    <recommendedName>
        <fullName evidence="9">TRAP transporter small permease protein</fullName>
    </recommendedName>
</protein>
<gene>
    <name evidence="11" type="ORF">IGS68_04920</name>
</gene>
<feature type="transmembrane region" description="Helical" evidence="9">
    <location>
        <begin position="49"/>
        <end position="67"/>
    </location>
</feature>
<evidence type="ECO:0000313" key="12">
    <source>
        <dbReference type="Proteomes" id="UP000595197"/>
    </source>
</evidence>
<dbReference type="InterPro" id="IPR007387">
    <property type="entry name" value="TRAP_DctQ"/>
</dbReference>
<dbReference type="InterPro" id="IPR055348">
    <property type="entry name" value="DctQ"/>
</dbReference>
<feature type="transmembrane region" description="Helical" evidence="9">
    <location>
        <begin position="129"/>
        <end position="156"/>
    </location>
</feature>
<keyword evidence="5 9" id="KW-0812">Transmembrane</keyword>
<comment type="function">
    <text evidence="9">Part of the tripartite ATP-independent periplasmic (TRAP) transport system.</text>
</comment>
<name>A0ABX7BA08_9PROT</name>
<evidence type="ECO:0000256" key="8">
    <source>
        <dbReference type="ARBA" id="ARBA00038436"/>
    </source>
</evidence>
<evidence type="ECO:0000256" key="1">
    <source>
        <dbReference type="ARBA" id="ARBA00004429"/>
    </source>
</evidence>
<feature type="domain" description="Tripartite ATP-independent periplasmic transporters DctQ component" evidence="10">
    <location>
        <begin position="25"/>
        <end position="149"/>
    </location>
</feature>
<evidence type="ECO:0000259" key="10">
    <source>
        <dbReference type="Pfam" id="PF04290"/>
    </source>
</evidence>
<comment type="similarity">
    <text evidence="8 9">Belongs to the TRAP transporter small permease family.</text>
</comment>
<feature type="transmembrane region" description="Helical" evidence="9">
    <location>
        <begin position="88"/>
        <end position="109"/>
    </location>
</feature>
<evidence type="ECO:0000256" key="5">
    <source>
        <dbReference type="ARBA" id="ARBA00022692"/>
    </source>
</evidence>
<comment type="subunit">
    <text evidence="9">The complex comprises the extracytoplasmic solute receptor protein and the two transmembrane proteins.</text>
</comment>
<dbReference type="PANTHER" id="PTHR35011">
    <property type="entry name" value="2,3-DIKETO-L-GULONATE TRAP TRANSPORTER SMALL PERMEASE PROTEIN YIAM"/>
    <property type="match status" value="1"/>
</dbReference>
<keyword evidence="7 9" id="KW-0472">Membrane</keyword>
<keyword evidence="12" id="KW-1185">Reference proteome</keyword>
<keyword evidence="4 9" id="KW-0997">Cell inner membrane</keyword>
<comment type="subcellular location">
    <subcellularLocation>
        <location evidence="1 9">Cell inner membrane</location>
        <topology evidence="1 9">Multi-pass membrane protein</topology>
    </subcellularLocation>
</comment>
<evidence type="ECO:0000256" key="4">
    <source>
        <dbReference type="ARBA" id="ARBA00022519"/>
    </source>
</evidence>
<keyword evidence="6 9" id="KW-1133">Transmembrane helix</keyword>
<evidence type="ECO:0000256" key="7">
    <source>
        <dbReference type="ARBA" id="ARBA00023136"/>
    </source>
</evidence>
<evidence type="ECO:0000256" key="2">
    <source>
        <dbReference type="ARBA" id="ARBA00022448"/>
    </source>
</evidence>
<reference evidence="11" key="1">
    <citation type="submission" date="2021-02" db="EMBL/GenBank/DDBJ databases">
        <title>Skermanella TT6 skin isolate.</title>
        <authorList>
            <person name="Lee K."/>
            <person name="Ganzorig M."/>
        </authorList>
    </citation>
    <scope>NUCLEOTIDE SEQUENCE</scope>
    <source>
        <strain evidence="11">TT6</strain>
    </source>
</reference>
<dbReference type="PANTHER" id="PTHR35011:SF2">
    <property type="entry name" value="2,3-DIKETO-L-GULONATE TRAP TRANSPORTER SMALL PERMEASE PROTEIN YIAM"/>
    <property type="match status" value="1"/>
</dbReference>
<accession>A0ABX7BA08</accession>
<dbReference type="EMBL" id="CP067420">
    <property type="protein sequence ID" value="QQP90590.1"/>
    <property type="molecule type" value="Genomic_DNA"/>
</dbReference>
<feature type="transmembrane region" description="Helical" evidence="9">
    <location>
        <begin position="12"/>
        <end position="37"/>
    </location>
</feature>
<evidence type="ECO:0000256" key="3">
    <source>
        <dbReference type="ARBA" id="ARBA00022475"/>
    </source>
</evidence>
<evidence type="ECO:0000256" key="9">
    <source>
        <dbReference type="RuleBase" id="RU369079"/>
    </source>
</evidence>
<proteinExistence type="inferred from homology"/>
<dbReference type="Proteomes" id="UP000595197">
    <property type="component" value="Chromosome"/>
</dbReference>
<evidence type="ECO:0000313" key="11">
    <source>
        <dbReference type="EMBL" id="QQP90590.1"/>
    </source>
</evidence>
<evidence type="ECO:0000256" key="6">
    <source>
        <dbReference type="ARBA" id="ARBA00022989"/>
    </source>
</evidence>